<dbReference type="SUPFAM" id="SSF51735">
    <property type="entry name" value="NAD(P)-binding Rossmann-fold domains"/>
    <property type="match status" value="1"/>
</dbReference>
<evidence type="ECO:0000313" key="4">
    <source>
        <dbReference type="EMBL" id="TWT62202.1"/>
    </source>
</evidence>
<evidence type="ECO:0000313" key="5">
    <source>
        <dbReference type="Proteomes" id="UP000316095"/>
    </source>
</evidence>
<dbReference type="InterPro" id="IPR051203">
    <property type="entry name" value="Polysaccharide_Synthase-Rel"/>
</dbReference>
<dbReference type="Gene3D" id="3.40.50.720">
    <property type="entry name" value="NAD(P)-binding Rossmann-like Domain"/>
    <property type="match status" value="2"/>
</dbReference>
<dbReference type="InterPro" id="IPR036291">
    <property type="entry name" value="NAD(P)-bd_dom_sf"/>
</dbReference>
<feature type="transmembrane region" description="Helical" evidence="2">
    <location>
        <begin position="69"/>
        <end position="88"/>
    </location>
</feature>
<dbReference type="AlphaFoldDB" id="A0A5C5XK77"/>
<dbReference type="EMBL" id="SJPG01000001">
    <property type="protein sequence ID" value="TWT62202.1"/>
    <property type="molecule type" value="Genomic_DNA"/>
</dbReference>
<proteinExistence type="inferred from homology"/>
<feature type="transmembrane region" description="Helical" evidence="2">
    <location>
        <begin position="132"/>
        <end position="155"/>
    </location>
</feature>
<dbReference type="Proteomes" id="UP000316095">
    <property type="component" value="Unassembled WGS sequence"/>
</dbReference>
<keyword evidence="2" id="KW-0472">Membrane</keyword>
<name>A0A5C5XK77_9PLAN</name>
<accession>A0A5C5XK77</accession>
<keyword evidence="5" id="KW-1185">Reference proteome</keyword>
<reference evidence="4 5" key="1">
    <citation type="submission" date="2019-02" db="EMBL/GenBank/DDBJ databases">
        <title>Deep-cultivation of Planctomycetes and their phenomic and genomic characterization uncovers novel biology.</title>
        <authorList>
            <person name="Wiegand S."/>
            <person name="Jogler M."/>
            <person name="Boedeker C."/>
            <person name="Pinto D."/>
            <person name="Vollmers J."/>
            <person name="Rivas-Marin E."/>
            <person name="Kohn T."/>
            <person name="Peeters S.H."/>
            <person name="Heuer A."/>
            <person name="Rast P."/>
            <person name="Oberbeckmann S."/>
            <person name="Bunk B."/>
            <person name="Jeske O."/>
            <person name="Meyerdierks A."/>
            <person name="Storesund J.E."/>
            <person name="Kallscheuer N."/>
            <person name="Luecker S."/>
            <person name="Lage O.M."/>
            <person name="Pohl T."/>
            <person name="Merkel B.J."/>
            <person name="Hornburger P."/>
            <person name="Mueller R.-W."/>
            <person name="Bruemmer F."/>
            <person name="Labrenz M."/>
            <person name="Spormann A.M."/>
            <person name="Op Den Camp H."/>
            <person name="Overmann J."/>
            <person name="Amann R."/>
            <person name="Jetten M.S.M."/>
            <person name="Mascher T."/>
            <person name="Medema M.H."/>
            <person name="Devos D.P."/>
            <person name="Kaster A.-K."/>
            <person name="Ovreas L."/>
            <person name="Rohde M."/>
            <person name="Galperin M.Y."/>
            <person name="Jogler C."/>
        </authorList>
    </citation>
    <scope>NUCLEOTIDE SEQUENCE [LARGE SCALE GENOMIC DNA]</scope>
    <source>
        <strain evidence="4 5">Pan54</strain>
    </source>
</reference>
<protein>
    <submittedName>
        <fullName evidence="4">UDP-N-acetyl-alpha-D-glucosamine C6 dehydratase</fullName>
        <ecNumber evidence="4">4.2.1.135</ecNumber>
    </submittedName>
</protein>
<comment type="caution">
    <text evidence="4">The sequence shown here is derived from an EMBL/GenBank/DDBJ whole genome shotgun (WGS) entry which is preliminary data.</text>
</comment>
<organism evidence="4 5">
    <name type="scientific">Rubinisphaera italica</name>
    <dbReference type="NCBI Taxonomy" id="2527969"/>
    <lineage>
        <taxon>Bacteria</taxon>
        <taxon>Pseudomonadati</taxon>
        <taxon>Planctomycetota</taxon>
        <taxon>Planctomycetia</taxon>
        <taxon>Planctomycetales</taxon>
        <taxon>Planctomycetaceae</taxon>
        <taxon>Rubinisphaera</taxon>
    </lineage>
</organism>
<dbReference type="InterPro" id="IPR003869">
    <property type="entry name" value="Polysac_CapD-like"/>
</dbReference>
<dbReference type="CDD" id="cd05237">
    <property type="entry name" value="UDP_invert_4-6DH_SDR_e"/>
    <property type="match status" value="1"/>
</dbReference>
<keyword evidence="2" id="KW-0812">Transmembrane</keyword>
<keyword evidence="2" id="KW-1133">Transmembrane helix</keyword>
<evidence type="ECO:0000259" key="3">
    <source>
        <dbReference type="Pfam" id="PF02719"/>
    </source>
</evidence>
<dbReference type="GO" id="GO:0016829">
    <property type="term" value="F:lyase activity"/>
    <property type="evidence" value="ECO:0007669"/>
    <property type="project" value="UniProtKB-KW"/>
</dbReference>
<feature type="transmembrane region" description="Helical" evidence="2">
    <location>
        <begin position="32"/>
        <end position="57"/>
    </location>
</feature>
<gene>
    <name evidence="4" type="primary">pglF</name>
    <name evidence="4" type="ORF">Pan54_29430</name>
</gene>
<dbReference type="Pfam" id="PF02719">
    <property type="entry name" value="Polysacc_synt_2"/>
    <property type="match status" value="1"/>
</dbReference>
<sequence length="647" mass="71651">MNRIDQFLQRSTGDTPFGTIQDHTELLMRHRLAIILPIYTILITASLFLAFCLRFDFAMGSSELLKFTAALPYIIAAKLLIAAISREWNRSYRHVSITDGILIVGTCGFMTSVLLALHYISPQSPMSLPRSVTLIDGLISLLAILGFRIACRMIWSSRKPNSREQPTETALIFGSDDSAIGIWKMVMSSNGHLGRFRIVGFINSSGERQRSLIGGQQVYSLEDCWESKTATPIQHILVPTSTSGRVVRDLLSRCQEADIQLHKVPTVEEIVEGRFRLAVRELDIDDLLRRPPTSLDLEKIGHSITGKTVLVTGGAGSIGSELCRQIIGFEPAKLIIFDHSEFGVFKMEREFVARDCGEIELCYLTASVLDKDALEGAFARHQPEIVFHAAAYKHVPLMQDNPYAAIRNNFMGTKAVVDIAHKHQVERFVLISTDKAVRPTSVMGATKLLAEKYLQAMSNISSTIYITVRFGNVLNSVGSVVPTFRKQIECGGPVTVTHKDMVRYFMTIPEAVQLVLQAGAVGGTGNVLILDMGDPVKIVDLAKDMISLSGLSYPDDIDIKFTGLRPGEKMYEELFYEHEQSAPKIHEKIILGAGHAPSTMQINADLQQLQSSLNNNPSALSDTLWEVVNRYVALDDVQIESRSRTAA</sequence>
<dbReference type="PANTHER" id="PTHR43318:SF1">
    <property type="entry name" value="POLYSACCHARIDE BIOSYNTHESIS PROTEIN EPSC-RELATED"/>
    <property type="match status" value="1"/>
</dbReference>
<comment type="similarity">
    <text evidence="1">Belongs to the polysaccharide synthase family.</text>
</comment>
<dbReference type="EC" id="4.2.1.135" evidence="4"/>
<feature type="domain" description="Polysaccharide biosynthesis protein CapD-like" evidence="3">
    <location>
        <begin position="309"/>
        <end position="590"/>
    </location>
</feature>
<evidence type="ECO:0000256" key="1">
    <source>
        <dbReference type="ARBA" id="ARBA00007430"/>
    </source>
</evidence>
<keyword evidence="4" id="KW-0456">Lyase</keyword>
<dbReference type="PANTHER" id="PTHR43318">
    <property type="entry name" value="UDP-N-ACETYLGLUCOSAMINE 4,6-DEHYDRATASE"/>
    <property type="match status" value="1"/>
</dbReference>
<feature type="transmembrane region" description="Helical" evidence="2">
    <location>
        <begin position="100"/>
        <end position="120"/>
    </location>
</feature>
<evidence type="ECO:0000256" key="2">
    <source>
        <dbReference type="SAM" id="Phobius"/>
    </source>
</evidence>